<organism evidence="5 6">
    <name type="scientific">Lyngbya confervoides BDU141951</name>
    <dbReference type="NCBI Taxonomy" id="1574623"/>
    <lineage>
        <taxon>Bacteria</taxon>
        <taxon>Bacillati</taxon>
        <taxon>Cyanobacteriota</taxon>
        <taxon>Cyanophyceae</taxon>
        <taxon>Oscillatoriophycideae</taxon>
        <taxon>Oscillatoriales</taxon>
        <taxon>Microcoleaceae</taxon>
        <taxon>Lyngbya</taxon>
    </lineage>
</organism>
<comment type="cofactor">
    <cofactor evidence="1">
        <name>pyridoxal 5'-phosphate</name>
        <dbReference type="ChEBI" id="CHEBI:597326"/>
    </cofactor>
</comment>
<dbReference type="GO" id="GO:0019295">
    <property type="term" value="P:coenzyme M biosynthetic process"/>
    <property type="evidence" value="ECO:0007669"/>
    <property type="project" value="UniProtKB-KW"/>
</dbReference>
<dbReference type="InterPro" id="IPR036052">
    <property type="entry name" value="TrpB-like_PALP_sf"/>
</dbReference>
<reference evidence="5 6" key="1">
    <citation type="journal article" date="2015" name="Genome Announc.">
        <title>Draft Genome Sequence of Filamentous Marine Cyanobacterium Lyngbya confervoides Strain BDU141951.</title>
        <authorList>
            <person name="Chandrababunaidu M.M."/>
            <person name="Sen D."/>
            <person name="Tripathy S."/>
        </authorList>
    </citation>
    <scope>NUCLEOTIDE SEQUENCE [LARGE SCALE GENOMIC DNA]</scope>
    <source>
        <strain evidence="5 6">BDU141951</strain>
    </source>
</reference>
<comment type="caution">
    <text evidence="5">The sequence shown here is derived from an EMBL/GenBank/DDBJ whole genome shotgun (WGS) entry which is preliminary data.</text>
</comment>
<dbReference type="SUPFAM" id="SSF53686">
    <property type="entry name" value="Tryptophan synthase beta subunit-like PLP-dependent enzymes"/>
    <property type="match status" value="1"/>
</dbReference>
<gene>
    <name evidence="5" type="ORF">QQ91_0008880</name>
</gene>
<dbReference type="NCBIfam" id="TIGR03844">
    <property type="entry name" value="cysteate_syn"/>
    <property type="match status" value="1"/>
</dbReference>
<keyword evidence="2" id="KW-0174">Coenzyme M biosynthesis</keyword>
<name>A0ABD4T3D4_9CYAN</name>
<protein>
    <submittedName>
        <fullName evidence="5">Cysteate synthase</fullName>
        <ecNumber evidence="5">2.5.1.76</ecNumber>
    </submittedName>
</protein>
<evidence type="ECO:0000256" key="2">
    <source>
        <dbReference type="ARBA" id="ARBA00022545"/>
    </source>
</evidence>
<dbReference type="AlphaFoldDB" id="A0ABD4T3D4"/>
<dbReference type="InterPro" id="IPR022401">
    <property type="entry name" value="Cysteate_synthase"/>
</dbReference>
<dbReference type="Proteomes" id="UP000031561">
    <property type="component" value="Unassembled WGS sequence"/>
</dbReference>
<evidence type="ECO:0000259" key="4">
    <source>
        <dbReference type="Pfam" id="PF00291"/>
    </source>
</evidence>
<dbReference type="EC" id="2.5.1.76" evidence="5"/>
<dbReference type="Pfam" id="PF00291">
    <property type="entry name" value="PALP"/>
    <property type="match status" value="1"/>
</dbReference>
<evidence type="ECO:0000256" key="3">
    <source>
        <dbReference type="ARBA" id="ARBA00022898"/>
    </source>
</evidence>
<accession>A0ABD4T3D4</accession>
<evidence type="ECO:0000256" key="1">
    <source>
        <dbReference type="ARBA" id="ARBA00001933"/>
    </source>
</evidence>
<dbReference type="InterPro" id="IPR001926">
    <property type="entry name" value="TrpB-like_PALP"/>
</dbReference>
<keyword evidence="5" id="KW-0808">Transferase</keyword>
<dbReference type="RefSeq" id="WP_166281665.1">
    <property type="nucleotide sequence ID" value="NZ_JTHE03000048.1"/>
</dbReference>
<keyword evidence="6" id="KW-1185">Reference proteome</keyword>
<evidence type="ECO:0000313" key="6">
    <source>
        <dbReference type="Proteomes" id="UP000031561"/>
    </source>
</evidence>
<dbReference type="EMBL" id="JTHE03000048">
    <property type="protein sequence ID" value="MCM1982935.1"/>
    <property type="molecule type" value="Genomic_DNA"/>
</dbReference>
<sequence length="438" mass="47385">MIPKPATSAPPYRLECTRCGAQYDPDPFRLTCAHSHAPALLRVNYAVRQIRVQDQLPGIFRYLDWLPMQQGLSISGRPVTYASQGLAHHLGLQKLFISFNGYWPEKGAFLYSCSFKELEAIAVLAQFQHTPSQTLVVSSAGNTGRAFATVGSQTTQPVCIVSPQSSLSAYWSHRPFRPNISLVAVCNNADYTDAIRVGQVIGSTSGFFPEGGVYNVARRAGMGLTVIDAALEIGQLPQHYFQAVGSGTGGIAAWEASRLLQADGRFGSHPMRLHLAQNHPFTPLVQAWQQQRPEISPISDQEAKGQIQQVMAPVLTNRTPAYSLTGGVYDALRATGGQTYGISNDEVRQAGQLFAQLEGIDISPAAAVATAALCRAVDQGTVRAQDSILLNITSGGIQRLRQDYQLVHLQPHTSVDGAQPRGDLTRSLRALLQVSIPA</sequence>
<evidence type="ECO:0000313" key="5">
    <source>
        <dbReference type="EMBL" id="MCM1982935.1"/>
    </source>
</evidence>
<proteinExistence type="predicted"/>
<dbReference type="GO" id="GO:1901605">
    <property type="term" value="P:alpha-amino acid metabolic process"/>
    <property type="evidence" value="ECO:0007669"/>
    <property type="project" value="UniProtKB-ARBA"/>
</dbReference>
<feature type="domain" description="Tryptophan synthase beta chain-like PALP" evidence="4">
    <location>
        <begin position="112"/>
        <end position="393"/>
    </location>
</feature>
<dbReference type="Gene3D" id="3.40.50.1100">
    <property type="match status" value="2"/>
</dbReference>
<keyword evidence="3" id="KW-0663">Pyridoxal phosphate</keyword>
<dbReference type="GO" id="GO:0044686">
    <property type="term" value="F:cysteate synthase activity"/>
    <property type="evidence" value="ECO:0007669"/>
    <property type="project" value="UniProtKB-EC"/>
</dbReference>